<dbReference type="CDD" id="cd01949">
    <property type="entry name" value="GGDEF"/>
    <property type="match status" value="1"/>
</dbReference>
<dbReference type="Pfam" id="PF00990">
    <property type="entry name" value="GGDEF"/>
    <property type="match status" value="1"/>
</dbReference>
<protein>
    <submittedName>
        <fullName evidence="4">Cyclic di-GMP phosphodiesterase</fullName>
    </submittedName>
</protein>
<dbReference type="CDD" id="cd01948">
    <property type="entry name" value="EAL"/>
    <property type="match status" value="1"/>
</dbReference>
<evidence type="ECO:0000259" key="3">
    <source>
        <dbReference type="PROSITE" id="PS50887"/>
    </source>
</evidence>
<dbReference type="PROSITE" id="PS50887">
    <property type="entry name" value="GGDEF"/>
    <property type="match status" value="1"/>
</dbReference>
<dbReference type="SMART" id="SM00052">
    <property type="entry name" value="EAL"/>
    <property type="match status" value="1"/>
</dbReference>
<organism evidence="4 5">
    <name type="scientific">Alcaligenes xylosoxydans xylosoxydans</name>
    <name type="common">Achromobacter xylosoxidans</name>
    <dbReference type="NCBI Taxonomy" id="85698"/>
    <lineage>
        <taxon>Bacteria</taxon>
        <taxon>Pseudomonadati</taxon>
        <taxon>Pseudomonadota</taxon>
        <taxon>Betaproteobacteria</taxon>
        <taxon>Burkholderiales</taxon>
        <taxon>Alcaligenaceae</taxon>
        <taxon>Achromobacter</taxon>
    </lineage>
</organism>
<dbReference type="InterPro" id="IPR052155">
    <property type="entry name" value="Biofilm_reg_signaling"/>
</dbReference>
<dbReference type="SMART" id="SM00091">
    <property type="entry name" value="PAS"/>
    <property type="match status" value="1"/>
</dbReference>
<dbReference type="NCBIfam" id="NF007474">
    <property type="entry name" value="PRK10060.1"/>
    <property type="match status" value="1"/>
</dbReference>
<dbReference type="SUPFAM" id="SSF55785">
    <property type="entry name" value="PYP-like sensor domain (PAS domain)"/>
    <property type="match status" value="1"/>
</dbReference>
<dbReference type="InterPro" id="IPR043128">
    <property type="entry name" value="Rev_trsase/Diguanyl_cyclase"/>
</dbReference>
<dbReference type="NCBIfam" id="TIGR00254">
    <property type="entry name" value="GGDEF"/>
    <property type="match status" value="1"/>
</dbReference>
<dbReference type="InterPro" id="IPR000014">
    <property type="entry name" value="PAS"/>
</dbReference>
<accession>A0A109XVQ7</accession>
<dbReference type="PANTHER" id="PTHR44757">
    <property type="entry name" value="DIGUANYLATE CYCLASE DGCP"/>
    <property type="match status" value="1"/>
</dbReference>
<dbReference type="Gene3D" id="3.30.450.20">
    <property type="entry name" value="PAS domain"/>
    <property type="match status" value="1"/>
</dbReference>
<dbReference type="RefSeq" id="WP_061071656.1">
    <property type="nucleotide sequence ID" value="NZ_CP014060.2"/>
</dbReference>
<dbReference type="PROSITE" id="PS50112">
    <property type="entry name" value="PAS"/>
    <property type="match status" value="1"/>
</dbReference>
<evidence type="ECO:0000313" key="5">
    <source>
        <dbReference type="Proteomes" id="UP000060602"/>
    </source>
</evidence>
<dbReference type="CDD" id="cd00130">
    <property type="entry name" value="PAS"/>
    <property type="match status" value="1"/>
</dbReference>
<evidence type="ECO:0000259" key="1">
    <source>
        <dbReference type="PROSITE" id="PS50112"/>
    </source>
</evidence>
<dbReference type="InterPro" id="IPR029787">
    <property type="entry name" value="Nucleotide_cyclase"/>
</dbReference>
<proteinExistence type="predicted"/>
<dbReference type="Gene3D" id="3.20.20.450">
    <property type="entry name" value="EAL domain"/>
    <property type="match status" value="1"/>
</dbReference>
<dbReference type="Proteomes" id="UP000060602">
    <property type="component" value="Chromosome"/>
</dbReference>
<dbReference type="EMBL" id="CP014060">
    <property type="protein sequence ID" value="AMG35872.1"/>
    <property type="molecule type" value="Genomic_DNA"/>
</dbReference>
<dbReference type="NCBIfam" id="TIGR00229">
    <property type="entry name" value="sensory_box"/>
    <property type="match status" value="1"/>
</dbReference>
<gene>
    <name evidence="4" type="ORF">AL504_07385</name>
</gene>
<feature type="domain" description="EAL" evidence="2">
    <location>
        <begin position="406"/>
        <end position="659"/>
    </location>
</feature>
<dbReference type="InterPro" id="IPR035919">
    <property type="entry name" value="EAL_sf"/>
</dbReference>
<dbReference type="InterPro" id="IPR000160">
    <property type="entry name" value="GGDEF_dom"/>
</dbReference>
<dbReference type="InterPro" id="IPR001633">
    <property type="entry name" value="EAL_dom"/>
</dbReference>
<evidence type="ECO:0000313" key="4">
    <source>
        <dbReference type="EMBL" id="AMG35872.1"/>
    </source>
</evidence>
<dbReference type="Gene3D" id="3.30.70.270">
    <property type="match status" value="1"/>
</dbReference>
<evidence type="ECO:0000259" key="2">
    <source>
        <dbReference type="PROSITE" id="PS50883"/>
    </source>
</evidence>
<dbReference type="Pfam" id="PF00563">
    <property type="entry name" value="EAL"/>
    <property type="match status" value="1"/>
</dbReference>
<dbReference type="SUPFAM" id="SSF55073">
    <property type="entry name" value="Nucleotide cyclase"/>
    <property type="match status" value="1"/>
</dbReference>
<dbReference type="SUPFAM" id="SSF141868">
    <property type="entry name" value="EAL domain-like"/>
    <property type="match status" value="1"/>
</dbReference>
<sequence>MTETQDEKSILYLHFGTSSPYWRLAADSNAIELAAIKGATNIALALQPEQAQAIRALTGITASLRIDIVLYGDPIQLRLVGRKINPTEWAGTASAHSDTDSVARDLVEGLSFAETVVSEANSVIVIVDQHGRVQRFNKVSEEYTGKREQDIVGRSVFEMFMTREEAAASRRNIAEFYKRGQSYEVERLINTVKGPRLFLFRNKFVTSGSGEKRVYLICSGTDITEERQAQERLRVLANTDVLTNLPNRHAITTRLKAALAEGEGASGGVLFLDLDNFKRINDHYGHGFGDRLLKSVAVAISSCLAPGQTLARLGGDEFLVLQESAEAWQLEATAARIIERLREPFRQELIEVYTSCSIGIAMYPEHGDDLDSVVRSADIAMYVAKEAGRHTYRVFQPEMDRRNADYVWLDTNLRKALAEGHLMLYYQPKLAGRGGEVDGVEALLRWRSPERGMICPSVFIPYAEESGLISQLGVWVMREAARQAAAWKREGLDLRVAINMSARQLDDKGVVSEFMRAVNDAGLDPCLLDIELTESCLIEDEVAAIELMKQFRQLGARVHLDDFGTGYSSLSQLARIPLDAIKLDASFVRGVNENPVSQALARAIVAVARTLELKVIAEGVETQEETAFLDTLGVDAKQGYLYAKPMPASELTTWLAQRRRLHLIA</sequence>
<dbReference type="AlphaFoldDB" id="A0A109XVQ7"/>
<dbReference type="PROSITE" id="PS50883">
    <property type="entry name" value="EAL"/>
    <property type="match status" value="1"/>
</dbReference>
<reference evidence="5" key="1">
    <citation type="submission" date="2015-12" db="EMBL/GenBank/DDBJ databases">
        <title>FDA dAtabase for Regulatory Grade micrObial Sequences (FDA-ARGOS): Supporting development and validation of Infectious Disease Dx tests.</title>
        <authorList>
            <person name="Case J."/>
            <person name="Tallon L."/>
            <person name="Sadzewicz L."/>
            <person name="Sengamalay N."/>
            <person name="Ott S."/>
            <person name="Godinez A."/>
            <person name="Nagaraj S."/>
            <person name="Nadendla S."/>
            <person name="Sichtig H."/>
        </authorList>
    </citation>
    <scope>NUCLEOTIDE SEQUENCE [LARGE SCALE GENOMIC DNA]</scope>
    <source>
        <strain evidence="5">FDAARGOS_147</strain>
    </source>
</reference>
<dbReference type="FunFam" id="3.20.20.450:FF:000001">
    <property type="entry name" value="Cyclic di-GMP phosphodiesterase yahA"/>
    <property type="match status" value="1"/>
</dbReference>
<feature type="domain" description="GGDEF" evidence="3">
    <location>
        <begin position="265"/>
        <end position="397"/>
    </location>
</feature>
<dbReference type="PANTHER" id="PTHR44757:SF11">
    <property type="entry name" value="CYCLIC DI-GMP PHOSPHODIESTERASE PDER"/>
    <property type="match status" value="1"/>
</dbReference>
<dbReference type="Pfam" id="PF13426">
    <property type="entry name" value="PAS_9"/>
    <property type="match status" value="1"/>
</dbReference>
<name>A0A109XVQ7_ALCXX</name>
<feature type="domain" description="PAS" evidence="1">
    <location>
        <begin position="116"/>
        <end position="180"/>
    </location>
</feature>
<dbReference type="InterPro" id="IPR035965">
    <property type="entry name" value="PAS-like_dom_sf"/>
</dbReference>
<dbReference type="SMART" id="SM00267">
    <property type="entry name" value="GGDEF"/>
    <property type="match status" value="1"/>
</dbReference>